<evidence type="ECO:0000313" key="10">
    <source>
        <dbReference type="EMBL" id="SLM34144.1"/>
    </source>
</evidence>
<feature type="domain" description="FAD-binding PCMH-type" evidence="9">
    <location>
        <begin position="76"/>
        <end position="253"/>
    </location>
</feature>
<evidence type="ECO:0000256" key="4">
    <source>
        <dbReference type="ARBA" id="ARBA00022827"/>
    </source>
</evidence>
<dbReference type="InterPro" id="IPR016171">
    <property type="entry name" value="Vanillyl_alc_oxidase_C-sub2"/>
</dbReference>
<dbReference type="InterPro" id="IPR004113">
    <property type="entry name" value="FAD-bd_oxidored_4_C"/>
</dbReference>
<dbReference type="InterPro" id="IPR016164">
    <property type="entry name" value="FAD-linked_Oxase-like_C"/>
</dbReference>
<comment type="similarity">
    <text evidence="2">Belongs to the FAD-binding oxidoreductase/transferase type 4 family.</text>
</comment>
<evidence type="ECO:0000256" key="5">
    <source>
        <dbReference type="ARBA" id="ARBA00023002"/>
    </source>
</evidence>
<dbReference type="InterPro" id="IPR016166">
    <property type="entry name" value="FAD-bd_PCMH"/>
</dbReference>
<dbReference type="InterPro" id="IPR016169">
    <property type="entry name" value="FAD-bd_PCMH_sub2"/>
</dbReference>
<dbReference type="Gene3D" id="3.30.70.2740">
    <property type="match status" value="1"/>
</dbReference>
<dbReference type="Gene3D" id="3.30.465.10">
    <property type="match status" value="1"/>
</dbReference>
<evidence type="ECO:0000313" key="11">
    <source>
        <dbReference type="Proteomes" id="UP000192927"/>
    </source>
</evidence>
<keyword evidence="4" id="KW-0274">FAD</keyword>
<dbReference type="SUPFAM" id="SSF56176">
    <property type="entry name" value="FAD-binding/transporter-associated domain-like"/>
    <property type="match status" value="1"/>
</dbReference>
<dbReference type="Proteomes" id="UP000192927">
    <property type="component" value="Unassembled WGS sequence"/>
</dbReference>
<dbReference type="EC" id="1.1.2.4" evidence="6"/>
<dbReference type="GO" id="GO:0004458">
    <property type="term" value="F:D-lactate dehydrogenase (cytochrome) activity"/>
    <property type="evidence" value="ECO:0007669"/>
    <property type="project" value="UniProtKB-EC"/>
</dbReference>
<dbReference type="FunFam" id="3.30.465.10:FF:000014">
    <property type="entry name" value="D-lactate dehydrogenase (Cytochrome), putative"/>
    <property type="match status" value="1"/>
</dbReference>
<evidence type="ECO:0000256" key="8">
    <source>
        <dbReference type="SAM" id="MobiDB-lite"/>
    </source>
</evidence>
<dbReference type="EMBL" id="FWEW01000232">
    <property type="protein sequence ID" value="SLM34144.1"/>
    <property type="molecule type" value="Genomic_DNA"/>
</dbReference>
<dbReference type="InterPro" id="IPR006094">
    <property type="entry name" value="Oxid_FAD_bind_N"/>
</dbReference>
<evidence type="ECO:0000256" key="3">
    <source>
        <dbReference type="ARBA" id="ARBA00022630"/>
    </source>
</evidence>
<dbReference type="FunFam" id="3.30.70.2740:FF:000001">
    <property type="entry name" value="D-lactate dehydrogenase mitochondrial"/>
    <property type="match status" value="1"/>
</dbReference>
<dbReference type="Pfam" id="PF01565">
    <property type="entry name" value="FAD_binding_4"/>
    <property type="match status" value="1"/>
</dbReference>
<dbReference type="Pfam" id="PF02913">
    <property type="entry name" value="FAD-oxidase_C"/>
    <property type="match status" value="1"/>
</dbReference>
<dbReference type="PANTHER" id="PTHR11748">
    <property type="entry name" value="D-LACTATE DEHYDROGENASE"/>
    <property type="match status" value="1"/>
</dbReference>
<dbReference type="InterPro" id="IPR036318">
    <property type="entry name" value="FAD-bd_PCMH-like_sf"/>
</dbReference>
<dbReference type="PROSITE" id="PS51387">
    <property type="entry name" value="FAD_PCMH"/>
    <property type="match status" value="1"/>
</dbReference>
<name>A0A1W5CTC6_9LECA</name>
<dbReference type="SUPFAM" id="SSF55103">
    <property type="entry name" value="FAD-linked oxidases, C-terminal domain"/>
    <property type="match status" value="1"/>
</dbReference>
<dbReference type="PANTHER" id="PTHR11748:SF116">
    <property type="entry name" value="D-LACTATE DEHYDROGENASE (CYTOCHROME) (AFU_ORTHOLOGUE AFUA_7G02560)"/>
    <property type="match status" value="1"/>
</dbReference>
<sequence>MSTQALLKSDDLPSLPPNARSTALLSETPAPKHDVSEQNVSRACNEFSSLLGHERVVSNPTECFAHSNTPWSPAPPSHTPTLILLPTTTADVSAIMKICSRRRIPVTAFCGGTSFSGALTATRGGVCIDFQRMSQVLAVHADDMDVVVQPAVGWQELNAQLASLGLFFPPDPGPGAKIGGMIAMGCSGTNAYRHGTMREWVVSVTVVLADGTVVKTRHRPRKSSAGYDLTQLMVGSEGTLGLVTEAVLKVTSAPQNLHVAVATFPSTHAAVRTAVSLIGSGLPIDALELVDKHSMGAINLSGLSSKRWKESPTLFLKFSGSRYAMEDQIKMAQKAARENDCESFELSAEEDEIEVSWGARKTVGKSLLAMKKDPSDLFLTADAAVPISRLGDIIEETHQAISNAGFVGSTIGHLGDGNFHAVIVCDKAHKQTASKILADVQRRAVELEGTITGEHGIGLGLRDMLLHEIGDSGVDMMRRIKLALDPLCILNCDKVIHKEKSANNTPGVKDKDLAFEDSEGRSDMGKSLETLQKRIRILGNPTPNMSHSFQGLSSIPKLKGSENWEAWIKALESVARLNGVWNVFIGAMKQPIELSINEEDLNYNVKMDRFECQMERYLDTLQRLTGLMQMILEEGPESQLSSLKDAALHTQLEFLKGQYEVTGYTAIHQALVKLWTHRSSADYASLTDFADKIKKVKTKLKDMGKDLPDFLWMSIFLHGLVSEPPYNDATVQCTTVQHGHTR</sequence>
<evidence type="ECO:0000256" key="2">
    <source>
        <dbReference type="ARBA" id="ARBA00008000"/>
    </source>
</evidence>
<dbReference type="FunFam" id="1.10.45.10:FF:000001">
    <property type="entry name" value="D-lactate dehydrogenase mitochondrial"/>
    <property type="match status" value="1"/>
</dbReference>
<accession>A0A1W5CTC6</accession>
<dbReference type="AlphaFoldDB" id="A0A1W5CTC6"/>
<dbReference type="Gene3D" id="1.10.45.10">
    <property type="entry name" value="Vanillyl-alcohol Oxidase, Chain A, domain 4"/>
    <property type="match status" value="1"/>
</dbReference>
<dbReference type="GO" id="GO:0005739">
    <property type="term" value="C:mitochondrion"/>
    <property type="evidence" value="ECO:0007669"/>
    <property type="project" value="TreeGrafter"/>
</dbReference>
<reference evidence="11" key="1">
    <citation type="submission" date="2017-03" db="EMBL/GenBank/DDBJ databases">
        <authorList>
            <person name="Sharma R."/>
            <person name="Thines M."/>
        </authorList>
    </citation>
    <scope>NUCLEOTIDE SEQUENCE [LARGE SCALE GENOMIC DNA]</scope>
</reference>
<evidence type="ECO:0000259" key="9">
    <source>
        <dbReference type="PROSITE" id="PS51387"/>
    </source>
</evidence>
<comment type="catalytic activity">
    <reaction evidence="7">
        <text>(R)-lactate + 2 Fe(III)-[cytochrome c] = 2 Fe(II)-[cytochrome c] + pyruvate + 2 H(+)</text>
        <dbReference type="Rhea" id="RHEA:13521"/>
        <dbReference type="Rhea" id="RHEA-COMP:10350"/>
        <dbReference type="Rhea" id="RHEA-COMP:14399"/>
        <dbReference type="ChEBI" id="CHEBI:15361"/>
        <dbReference type="ChEBI" id="CHEBI:15378"/>
        <dbReference type="ChEBI" id="CHEBI:16004"/>
        <dbReference type="ChEBI" id="CHEBI:29033"/>
        <dbReference type="ChEBI" id="CHEBI:29034"/>
        <dbReference type="EC" id="1.1.2.4"/>
    </reaction>
</comment>
<keyword evidence="5" id="KW-0560">Oxidoreductase</keyword>
<evidence type="ECO:0000256" key="7">
    <source>
        <dbReference type="ARBA" id="ARBA00051436"/>
    </source>
</evidence>
<protein>
    <recommendedName>
        <fullName evidence="6">D-lactate dehydrogenase (cytochrome)</fullName>
        <ecNumber evidence="6">1.1.2.4</ecNumber>
    </recommendedName>
</protein>
<feature type="region of interest" description="Disordered" evidence="8">
    <location>
        <begin position="1"/>
        <end position="22"/>
    </location>
</feature>
<keyword evidence="11" id="KW-1185">Reference proteome</keyword>
<proteinExistence type="inferred from homology"/>
<dbReference type="GO" id="GO:0008720">
    <property type="term" value="F:D-lactate dehydrogenase (NAD+) activity"/>
    <property type="evidence" value="ECO:0007669"/>
    <property type="project" value="TreeGrafter"/>
</dbReference>
<dbReference type="GO" id="GO:0071949">
    <property type="term" value="F:FAD binding"/>
    <property type="evidence" value="ECO:0007669"/>
    <property type="project" value="InterPro"/>
</dbReference>
<comment type="cofactor">
    <cofactor evidence="1">
        <name>FAD</name>
        <dbReference type="ChEBI" id="CHEBI:57692"/>
    </cofactor>
</comment>
<evidence type="ECO:0000256" key="6">
    <source>
        <dbReference type="ARBA" id="ARBA00038897"/>
    </source>
</evidence>
<dbReference type="GO" id="GO:1903457">
    <property type="term" value="P:lactate catabolic process"/>
    <property type="evidence" value="ECO:0007669"/>
    <property type="project" value="TreeGrafter"/>
</dbReference>
<organism evidence="10 11">
    <name type="scientific">Lasallia pustulata</name>
    <dbReference type="NCBI Taxonomy" id="136370"/>
    <lineage>
        <taxon>Eukaryota</taxon>
        <taxon>Fungi</taxon>
        <taxon>Dikarya</taxon>
        <taxon>Ascomycota</taxon>
        <taxon>Pezizomycotina</taxon>
        <taxon>Lecanoromycetes</taxon>
        <taxon>OSLEUM clade</taxon>
        <taxon>Umbilicariomycetidae</taxon>
        <taxon>Umbilicariales</taxon>
        <taxon>Umbilicariaceae</taxon>
        <taxon>Lasallia</taxon>
    </lineage>
</organism>
<evidence type="ECO:0000256" key="1">
    <source>
        <dbReference type="ARBA" id="ARBA00001974"/>
    </source>
</evidence>
<keyword evidence="3" id="KW-0285">Flavoprotein</keyword>